<dbReference type="SUPFAM" id="SSF54427">
    <property type="entry name" value="NTF2-like"/>
    <property type="match status" value="1"/>
</dbReference>
<evidence type="ECO:0000313" key="2">
    <source>
        <dbReference type="EMBL" id="SCG16764.1"/>
    </source>
</evidence>
<dbReference type="Proteomes" id="UP000198251">
    <property type="component" value="Chromosome I"/>
</dbReference>
<accession>A0A1C5GA35</accession>
<dbReference type="AlphaFoldDB" id="A0A1C5GA35"/>
<sequence length="146" mass="16050">MKSEFIDNLSSRGNTASVTIENKSIVQQALTGLIETGDVDALARFLSDDFVHHRPGSSTSTRDEWLAAVSAALAPLAGMRVEIHQMLAEGDHVVVYSRRWLPDAGPEIAVVDIWRIDDGLIAEGWEIIEPTAQVAANLVWWESAQR</sequence>
<dbReference type="Gene3D" id="3.10.450.50">
    <property type="match status" value="1"/>
</dbReference>
<feature type="domain" description="SnoaL-like" evidence="1">
    <location>
        <begin position="30"/>
        <end position="123"/>
    </location>
</feature>
<gene>
    <name evidence="2" type="ORF">GA0070610_3038</name>
</gene>
<organism evidence="2 3">
    <name type="scientific">Micromonospora echinofusca</name>
    <dbReference type="NCBI Taxonomy" id="47858"/>
    <lineage>
        <taxon>Bacteria</taxon>
        <taxon>Bacillati</taxon>
        <taxon>Actinomycetota</taxon>
        <taxon>Actinomycetes</taxon>
        <taxon>Micromonosporales</taxon>
        <taxon>Micromonosporaceae</taxon>
        <taxon>Micromonospora</taxon>
    </lineage>
</organism>
<dbReference type="InterPro" id="IPR037401">
    <property type="entry name" value="SnoaL-like"/>
</dbReference>
<keyword evidence="3" id="KW-1185">Reference proteome</keyword>
<proteinExistence type="predicted"/>
<evidence type="ECO:0000313" key="3">
    <source>
        <dbReference type="Proteomes" id="UP000198251"/>
    </source>
</evidence>
<dbReference type="InterPro" id="IPR032710">
    <property type="entry name" value="NTF2-like_dom_sf"/>
</dbReference>
<name>A0A1C5GA35_MICEH</name>
<dbReference type="Pfam" id="PF12680">
    <property type="entry name" value="SnoaL_2"/>
    <property type="match status" value="1"/>
</dbReference>
<protein>
    <submittedName>
        <fullName evidence="2">Predicted SnoaL-like aldol condensation-catalyzing enzyme</fullName>
    </submittedName>
</protein>
<dbReference type="EMBL" id="LT607733">
    <property type="protein sequence ID" value="SCG16764.1"/>
    <property type="molecule type" value="Genomic_DNA"/>
</dbReference>
<reference evidence="2 3" key="1">
    <citation type="submission" date="2016-06" db="EMBL/GenBank/DDBJ databases">
        <authorList>
            <person name="Kjaerup R.B."/>
            <person name="Dalgaard T.S."/>
            <person name="Juul-Madsen H.R."/>
        </authorList>
    </citation>
    <scope>NUCLEOTIDE SEQUENCE [LARGE SCALE GENOMIC DNA]</scope>
    <source>
        <strain evidence="2 3">DSM 43913</strain>
    </source>
</reference>
<evidence type="ECO:0000259" key="1">
    <source>
        <dbReference type="Pfam" id="PF12680"/>
    </source>
</evidence>